<feature type="compositionally biased region" description="Basic and acidic residues" evidence="1">
    <location>
        <begin position="134"/>
        <end position="150"/>
    </location>
</feature>
<feature type="region of interest" description="Disordered" evidence="1">
    <location>
        <begin position="366"/>
        <end position="394"/>
    </location>
</feature>
<protein>
    <submittedName>
        <fullName evidence="2">Uncharacterized protein</fullName>
    </submittedName>
</protein>
<evidence type="ECO:0000313" key="3">
    <source>
        <dbReference type="Proteomes" id="UP000192596"/>
    </source>
</evidence>
<evidence type="ECO:0000256" key="1">
    <source>
        <dbReference type="SAM" id="MobiDB-lite"/>
    </source>
</evidence>
<feature type="compositionally biased region" description="Low complexity" evidence="1">
    <location>
        <begin position="105"/>
        <end position="133"/>
    </location>
</feature>
<dbReference type="EMBL" id="NAJO01000041">
    <property type="protein sequence ID" value="OQN99184.1"/>
    <property type="molecule type" value="Genomic_DNA"/>
</dbReference>
<feature type="compositionally biased region" description="Polar residues" evidence="1">
    <location>
        <begin position="95"/>
        <end position="104"/>
    </location>
</feature>
<sequence>MPPSRAGRKRFFHEISRDTEEASLQPADVTMDDMTPVSEVLPDAAPQAVEVAEMHYALSSEGPMIASSQRSSTSTLIATSNGLGGGGVGLPAGDDNSSSTLAHQSTASPSPFDTSPSSPSCGLSPSALASSDHASSDQHNNTEHDERSDSEAEVPPFCNYLNYCDYLPKTTIPLSQISGADIKKVFSLFPNAHSSYLENFLAAYLSRTTFTVKVWINFDPSRPSKASHWSVPRNFQGYYTDRRAEDTGKLILAPSARRFIDSIPSKILRFHHIRLDICTPFRHLANLNLDFEMNESLEEFDFSLSGKYHVDEDTVGGFKFLKSFVQANAKEVILWVKEHRWPGLNLADLDEIATLFRRLKEDGDGERTGWMTEPMRHGGDWTEPDAEPEVQDGGWDGYVPFVAEDVPWLEHETDKGNRCRRGG</sequence>
<name>A0A1V8SJ56_9PEZI</name>
<dbReference type="InParanoid" id="A0A1V8SJ56"/>
<dbReference type="AlphaFoldDB" id="A0A1V8SJ56"/>
<accession>A0A1V8SJ56</accession>
<evidence type="ECO:0000313" key="2">
    <source>
        <dbReference type="EMBL" id="OQN99184.1"/>
    </source>
</evidence>
<comment type="caution">
    <text evidence="2">The sequence shown here is derived from an EMBL/GenBank/DDBJ whole genome shotgun (WGS) entry which is preliminary data.</text>
</comment>
<gene>
    <name evidence="2" type="ORF">B0A48_15033</name>
</gene>
<proteinExistence type="predicted"/>
<feature type="compositionally biased region" description="Basic residues" evidence="1">
    <location>
        <begin position="1"/>
        <end position="11"/>
    </location>
</feature>
<feature type="region of interest" description="Disordered" evidence="1">
    <location>
        <begin position="86"/>
        <end position="153"/>
    </location>
</feature>
<keyword evidence="3" id="KW-1185">Reference proteome</keyword>
<organism evidence="2 3">
    <name type="scientific">Cryoendolithus antarcticus</name>
    <dbReference type="NCBI Taxonomy" id="1507870"/>
    <lineage>
        <taxon>Eukaryota</taxon>
        <taxon>Fungi</taxon>
        <taxon>Dikarya</taxon>
        <taxon>Ascomycota</taxon>
        <taxon>Pezizomycotina</taxon>
        <taxon>Dothideomycetes</taxon>
        <taxon>Dothideomycetidae</taxon>
        <taxon>Cladosporiales</taxon>
        <taxon>Cladosporiaceae</taxon>
        <taxon>Cryoendolithus</taxon>
    </lineage>
</organism>
<dbReference type="Proteomes" id="UP000192596">
    <property type="component" value="Unassembled WGS sequence"/>
</dbReference>
<dbReference type="OrthoDB" id="3641195at2759"/>
<reference evidence="3" key="1">
    <citation type="submission" date="2017-03" db="EMBL/GenBank/DDBJ databases">
        <title>Genomes of endolithic fungi from Antarctica.</title>
        <authorList>
            <person name="Coleine C."/>
            <person name="Masonjones S."/>
            <person name="Stajich J.E."/>
        </authorList>
    </citation>
    <scope>NUCLEOTIDE SEQUENCE [LARGE SCALE GENOMIC DNA]</scope>
    <source>
        <strain evidence="3">CCFEE 5527</strain>
    </source>
</reference>
<feature type="region of interest" description="Disordered" evidence="1">
    <location>
        <begin position="1"/>
        <end position="28"/>
    </location>
</feature>